<name>A0AAW5TN79_9LACT</name>
<dbReference type="RefSeq" id="WP_264653962.1">
    <property type="nucleotide sequence ID" value="NZ_JAOQNN010000001.1"/>
</dbReference>
<keyword evidence="3" id="KW-0830">Ubiquinone</keyword>
<dbReference type="EMBL" id="JAOQNN010000002">
    <property type="protein sequence ID" value="MCW2281451.1"/>
    <property type="molecule type" value="Genomic_DNA"/>
</dbReference>
<sequence length="148" mass="16591">MANEENLKPQNKRTKSEQREIAKKGGIASGKSRRKKADLRKTLNMILTSEVTEDEISQKLKKLGFENTYEVALALTLVKEALSGDISAISQIIKLTGANKDRYDLAEQKERTQLLRNQNKQATDDDKTSDESVVIIDDIPVEDIEDGD</sequence>
<dbReference type="AlphaFoldDB" id="A0AAW5TN79"/>
<evidence type="ECO:0000313" key="3">
    <source>
        <dbReference type="EMBL" id="MCW2281451.1"/>
    </source>
</evidence>
<proteinExistence type="predicted"/>
<organism evidence="3 4">
    <name type="scientific">Lactococcus lactis</name>
    <dbReference type="NCBI Taxonomy" id="1358"/>
    <lineage>
        <taxon>Bacteria</taxon>
        <taxon>Bacillati</taxon>
        <taxon>Bacillota</taxon>
        <taxon>Bacilli</taxon>
        <taxon>Lactobacillales</taxon>
        <taxon>Streptococcaceae</taxon>
        <taxon>Lactococcus</taxon>
    </lineage>
</organism>
<feature type="region of interest" description="Disordered" evidence="1">
    <location>
        <begin position="1"/>
        <end position="36"/>
    </location>
</feature>
<gene>
    <name evidence="2" type="ORF">M2256_001867</name>
    <name evidence="3" type="ORF">M2256_001973</name>
</gene>
<reference evidence="3" key="1">
    <citation type="submission" date="2023-08" db="EMBL/GenBank/DDBJ databases">
        <title>Genomic analyses of the natural microbiome of Caenorhabditis elegans.</title>
        <authorList>
            <person name="Samuel B."/>
        </authorList>
    </citation>
    <scope>NUCLEOTIDE SEQUENCE</scope>
    <source>
        <strain evidence="3">BIGb0220</strain>
    </source>
</reference>
<feature type="compositionally biased region" description="Basic and acidic residues" evidence="1">
    <location>
        <begin position="14"/>
        <end position="23"/>
    </location>
</feature>
<comment type="caution">
    <text evidence="3">The sequence shown here is derived from an EMBL/GenBank/DDBJ whole genome shotgun (WGS) entry which is preliminary data.</text>
</comment>
<evidence type="ECO:0000256" key="1">
    <source>
        <dbReference type="SAM" id="MobiDB-lite"/>
    </source>
</evidence>
<accession>A0AAW5TN79</accession>
<protein>
    <submittedName>
        <fullName evidence="3">Ubiquinone biosynthesis protein COQ9</fullName>
    </submittedName>
</protein>
<dbReference type="Proteomes" id="UP001207687">
    <property type="component" value="Unassembled WGS sequence"/>
</dbReference>
<evidence type="ECO:0000313" key="4">
    <source>
        <dbReference type="Proteomes" id="UP001207687"/>
    </source>
</evidence>
<dbReference type="EMBL" id="JAOQNN010000001">
    <property type="protein sequence ID" value="MCW2281409.1"/>
    <property type="molecule type" value="Genomic_DNA"/>
</dbReference>
<evidence type="ECO:0000313" key="2">
    <source>
        <dbReference type="EMBL" id="MCW2281409.1"/>
    </source>
</evidence>